<dbReference type="CDD" id="cd00093">
    <property type="entry name" value="HTH_XRE"/>
    <property type="match status" value="1"/>
</dbReference>
<dbReference type="KEGG" id="vg:13994238"/>
<protein>
    <submittedName>
        <fullName evidence="2">Transcriptional regulator</fullName>
    </submittedName>
</protein>
<dbReference type="RefSeq" id="YP_006987602.1">
    <property type="nucleotide sequence ID" value="NC_019401.1"/>
</dbReference>
<gene>
    <name evidence="2" type="ORF">GAP32_488</name>
</gene>
<dbReference type="Pfam" id="PF13744">
    <property type="entry name" value="HTH_37"/>
    <property type="match status" value="1"/>
</dbReference>
<reference evidence="2 3" key="1">
    <citation type="journal article" date="2014" name="Virology">
        <title>Supersize me: Cronobacter sakazakii phage GAP32.</title>
        <authorList>
            <person name="Abbasifar R."/>
            <person name="Griffiths M.W."/>
            <person name="Sabour P.M."/>
            <person name="Ackermann H.-W."/>
            <person name="Vandersteegen K."/>
            <person name="Lavigne R."/>
            <person name="Noben J.-P."/>
            <person name="Villa A.A."/>
            <person name="Abbasifar A."/>
            <person name="Nash J.H.E."/>
            <person name="Kropinski A.M."/>
        </authorList>
    </citation>
    <scope>NUCLEOTIDE SEQUENCE [LARGE SCALE GENOMIC DNA]</scope>
    <source>
        <strain evidence="2">GAP-32</strain>
    </source>
</reference>
<keyword evidence="3" id="KW-1185">Reference proteome</keyword>
<dbReference type="InterPro" id="IPR001387">
    <property type="entry name" value="Cro/C1-type_HTH"/>
</dbReference>
<name>K4F7U1_9CAUD</name>
<dbReference type="Proteomes" id="UP000000457">
    <property type="component" value="Segment"/>
</dbReference>
<dbReference type="InterPro" id="IPR039554">
    <property type="entry name" value="HigA2-like_HTH"/>
</dbReference>
<feature type="domain" description="HigA2-like helix-turn-helix" evidence="1">
    <location>
        <begin position="5"/>
        <end position="69"/>
    </location>
</feature>
<dbReference type="GeneID" id="13994238"/>
<organism evidence="2 3">
    <name type="scientific">Cronobacter phage vB_CsaM_GAP32</name>
    <dbReference type="NCBI Taxonomy" id="1141136"/>
    <lineage>
        <taxon>Viruses</taxon>
        <taxon>Duplodnaviria</taxon>
        <taxon>Heunggongvirae</taxon>
        <taxon>Uroviricota</taxon>
        <taxon>Caudoviricetes</taxon>
        <taxon>Mimasvirus</taxon>
        <taxon>Mimasvirus GAP32</taxon>
    </lineage>
</organism>
<evidence type="ECO:0000259" key="1">
    <source>
        <dbReference type="Pfam" id="PF13744"/>
    </source>
</evidence>
<evidence type="ECO:0000313" key="2">
    <source>
        <dbReference type="EMBL" id="AFC21947.1"/>
    </source>
</evidence>
<dbReference type="Gene3D" id="1.10.260.40">
    <property type="entry name" value="lambda repressor-like DNA-binding domains"/>
    <property type="match status" value="1"/>
</dbReference>
<accession>K4F7U1</accession>
<dbReference type="GO" id="GO:0003677">
    <property type="term" value="F:DNA binding"/>
    <property type="evidence" value="ECO:0007669"/>
    <property type="project" value="InterPro"/>
</dbReference>
<sequence>MNDSIKKQLFSTIKGVVAEKNMSQRDLAKTLQVSQPRVSNLMDERKDLFSIDKLLEFVDTLGYDVQIKAEKKEEAL</sequence>
<dbReference type="SUPFAM" id="SSF47413">
    <property type="entry name" value="lambda repressor-like DNA-binding domains"/>
    <property type="match status" value="1"/>
</dbReference>
<dbReference type="InterPro" id="IPR010982">
    <property type="entry name" value="Lambda_DNA-bd_dom_sf"/>
</dbReference>
<dbReference type="EMBL" id="JN882285">
    <property type="protein sequence ID" value="AFC21947.1"/>
    <property type="molecule type" value="Genomic_DNA"/>
</dbReference>
<proteinExistence type="predicted"/>
<evidence type="ECO:0000313" key="3">
    <source>
        <dbReference type="Proteomes" id="UP000000457"/>
    </source>
</evidence>